<name>A0A9W7FY37_9STRA</name>
<accession>A0A9W7FY37</accession>
<sequence>QLSAFAAISLAAGSKKRHQRQVSRGRSETSDSRKNLNDNNNVSTFKLQEFCFTFICEVGGGERGEAKETEAKGC</sequence>
<dbReference type="EMBL" id="BRXZ01008243">
    <property type="protein sequence ID" value="GMI23517.1"/>
    <property type="molecule type" value="Genomic_DNA"/>
</dbReference>
<gene>
    <name evidence="2" type="ORF">TrRE_jg1739</name>
</gene>
<evidence type="ECO:0000313" key="3">
    <source>
        <dbReference type="Proteomes" id="UP001165082"/>
    </source>
</evidence>
<evidence type="ECO:0000256" key="1">
    <source>
        <dbReference type="SAM" id="MobiDB-lite"/>
    </source>
</evidence>
<keyword evidence="3" id="KW-1185">Reference proteome</keyword>
<feature type="compositionally biased region" description="Basic and acidic residues" evidence="1">
    <location>
        <begin position="25"/>
        <end position="36"/>
    </location>
</feature>
<organism evidence="2 3">
    <name type="scientific">Triparma retinervis</name>
    <dbReference type="NCBI Taxonomy" id="2557542"/>
    <lineage>
        <taxon>Eukaryota</taxon>
        <taxon>Sar</taxon>
        <taxon>Stramenopiles</taxon>
        <taxon>Ochrophyta</taxon>
        <taxon>Bolidophyceae</taxon>
        <taxon>Parmales</taxon>
        <taxon>Triparmaceae</taxon>
        <taxon>Triparma</taxon>
    </lineage>
</organism>
<evidence type="ECO:0000313" key="2">
    <source>
        <dbReference type="EMBL" id="GMI23517.1"/>
    </source>
</evidence>
<comment type="caution">
    <text evidence="2">The sequence shown here is derived from an EMBL/GenBank/DDBJ whole genome shotgun (WGS) entry which is preliminary data.</text>
</comment>
<dbReference type="AlphaFoldDB" id="A0A9W7FY37"/>
<feature type="region of interest" description="Disordered" evidence="1">
    <location>
        <begin position="15"/>
        <end position="40"/>
    </location>
</feature>
<protein>
    <submittedName>
        <fullName evidence="2">Uncharacterized protein</fullName>
    </submittedName>
</protein>
<proteinExistence type="predicted"/>
<reference evidence="2" key="1">
    <citation type="submission" date="2022-07" db="EMBL/GenBank/DDBJ databases">
        <title>Genome analysis of Parmales, a sister group of diatoms, reveals the evolutionary specialization of diatoms from phago-mixotrophs to photoautotrophs.</title>
        <authorList>
            <person name="Ban H."/>
            <person name="Sato S."/>
            <person name="Yoshikawa S."/>
            <person name="Kazumasa Y."/>
            <person name="Nakamura Y."/>
            <person name="Ichinomiya M."/>
            <person name="Saitoh K."/>
            <person name="Sato N."/>
            <person name="Blanc-Mathieu R."/>
            <person name="Endo H."/>
            <person name="Kuwata A."/>
            <person name="Ogata H."/>
        </authorList>
    </citation>
    <scope>NUCLEOTIDE SEQUENCE</scope>
</reference>
<dbReference type="Proteomes" id="UP001165082">
    <property type="component" value="Unassembled WGS sequence"/>
</dbReference>
<feature type="non-terminal residue" evidence="2">
    <location>
        <position position="1"/>
    </location>
</feature>